<evidence type="ECO:0000259" key="1">
    <source>
        <dbReference type="PROSITE" id="PS50043"/>
    </source>
</evidence>
<accession>A0A9J9LB77</accession>
<dbReference type="InterPro" id="IPR051015">
    <property type="entry name" value="EvgA-like"/>
</dbReference>
<dbReference type="GO" id="GO:0006355">
    <property type="term" value="P:regulation of DNA-templated transcription"/>
    <property type="evidence" value="ECO:0007669"/>
    <property type="project" value="InterPro"/>
</dbReference>
<dbReference type="Pfam" id="PF25873">
    <property type="entry name" value="WHD_MalT"/>
    <property type="match status" value="1"/>
</dbReference>
<sequence length="890" mass="97094">MTDLAAASSFLRSRLRPRPQLVPLVERDRLLAWLDADVPSRLVWIGAPPGAGKTTMMEQAYARVGSCGGFRAWLSLTDQEATTAAFSAALIHAVALSARDEPAEPGRDLPEAFSQLCGGRHIWLFLDDWDRAECAETEAVLRLILAEYPGGITVVVGSRTASPLTSAALLMRGGIIRFDFDNLCFTRGEIAGCAGADPSAGDLDAIWTETHGWPALVQLARLGMMQRRSFGGSGDDAFPDAMIADYVSEEILGALVSPERQAMICGALFDELSADLLDIILERSDSMESIDALRRRHLIAEAGSSANWYRMMPVLAAHVRRRRFAPSRAIPVRQIEAVCDFLVRFGRHDDAVRFVLRAGAPEMAAALFERGAGYLLTMRWGFETIRLFREFDIPGIERFPQLALALIYLDLQEERVARARAAFERLRGEDAALARVDDANLRLAFSVVEGLLCLVEDREMPVRVTAAMETALDENSIGPVALRSALCVLVSHYLDTGDYAEGLLRASVALLSAGADAPYVSDYLDLCLSLANGALGNMAEAEAHARSVERRNAVGRGFPEEAMVTAYASFLLAQIRYETGDIEGAWEISRDSAPALPERHGWLPAYEAATPTVASLLRRKEGIEPALHFLHDQQGAARRNGFDRLELVATASEMHQLALAGRIEEARKIAEQPTVRRILSGAEIDSRASRLAPGLFAGAIRLALCGGDLARAKQMLGTLKSFDRHGANERLQIPLMTLEASLMHLSGAAEPCVAICGDIGRRLTRSGRWTYLADEPRALVTPLLAQILPKLDAVASGQTAFVVQLLEGQCKGVARKISHGGPHLSPREREVLEMLADGYSAKEMANQLGLMESTLKGYRKALFSKLNAHTRSRALRAARELNLIETRSSL</sequence>
<dbReference type="SUPFAM" id="SSF52540">
    <property type="entry name" value="P-loop containing nucleoside triphosphate hydrolases"/>
    <property type="match status" value="1"/>
</dbReference>
<dbReference type="PROSITE" id="PS50043">
    <property type="entry name" value="HTH_LUXR_2"/>
    <property type="match status" value="1"/>
</dbReference>
<dbReference type="GO" id="GO:0003677">
    <property type="term" value="F:DNA binding"/>
    <property type="evidence" value="ECO:0007669"/>
    <property type="project" value="InterPro"/>
</dbReference>
<organism evidence="2 3">
    <name type="scientific">Rhizorhabdus wittichii (strain DSM 6014 / CCUG 31198 / JCM 15750 / NBRC 105917 / EY 4224 / RW1)</name>
    <name type="common">Sphingomonas wittichii</name>
    <dbReference type="NCBI Taxonomy" id="392499"/>
    <lineage>
        <taxon>Bacteria</taxon>
        <taxon>Pseudomonadati</taxon>
        <taxon>Pseudomonadota</taxon>
        <taxon>Alphaproteobacteria</taxon>
        <taxon>Sphingomonadales</taxon>
        <taxon>Sphingomonadaceae</taxon>
        <taxon>Rhizorhabdus</taxon>
    </lineage>
</organism>
<dbReference type="Proteomes" id="UP000001989">
    <property type="component" value="Chromosome"/>
</dbReference>
<dbReference type="SMART" id="SM00421">
    <property type="entry name" value="HTH_LUXR"/>
    <property type="match status" value="1"/>
</dbReference>
<dbReference type="InterPro" id="IPR000792">
    <property type="entry name" value="Tscrpt_reg_LuxR_C"/>
</dbReference>
<keyword evidence="3" id="KW-1185">Reference proteome</keyword>
<evidence type="ECO:0000313" key="3">
    <source>
        <dbReference type="Proteomes" id="UP000001989"/>
    </source>
</evidence>
<dbReference type="PANTHER" id="PTHR45566">
    <property type="entry name" value="HTH-TYPE TRANSCRIPTIONAL REGULATOR YHJB-RELATED"/>
    <property type="match status" value="1"/>
</dbReference>
<dbReference type="InterPro" id="IPR016032">
    <property type="entry name" value="Sig_transdc_resp-reg_C-effctor"/>
</dbReference>
<dbReference type="SUPFAM" id="SSF46894">
    <property type="entry name" value="C-terminal effector domain of the bipartite response regulators"/>
    <property type="match status" value="1"/>
</dbReference>
<dbReference type="AlphaFoldDB" id="A0A9J9LB77"/>
<dbReference type="PRINTS" id="PR00038">
    <property type="entry name" value="HTHLUXR"/>
</dbReference>
<dbReference type="CDD" id="cd06170">
    <property type="entry name" value="LuxR_C_like"/>
    <property type="match status" value="1"/>
</dbReference>
<reference evidence="2 3" key="1">
    <citation type="journal article" date="2010" name="J. Bacteriol.">
        <title>Genome sequence of the dioxin-mineralizing bacterium Sphingomonas wittichii RW1.</title>
        <authorList>
            <person name="Miller T.R."/>
            <person name="Delcher A.L."/>
            <person name="Salzberg S.L."/>
            <person name="Saunders E."/>
            <person name="Detter J.C."/>
            <person name="Halden R.U."/>
        </authorList>
    </citation>
    <scope>NUCLEOTIDE SEQUENCE [LARGE SCALE GENOMIC DNA]</scope>
    <source>
        <strain evidence="3">DSM 6014 / CCUG 31198 / JCM 15750 / NBRC 105917 / EY 4224 / RW1</strain>
    </source>
</reference>
<gene>
    <name evidence="2" type="ordered locus">Swit_0670</name>
</gene>
<dbReference type="EMBL" id="CP000699">
    <property type="protein sequence ID" value="ABQ67037.1"/>
    <property type="molecule type" value="Genomic_DNA"/>
</dbReference>
<dbReference type="KEGG" id="swi:Swit_0670"/>
<dbReference type="Gene3D" id="1.10.10.10">
    <property type="entry name" value="Winged helix-like DNA-binding domain superfamily/Winged helix DNA-binding domain"/>
    <property type="match status" value="1"/>
</dbReference>
<dbReference type="InterPro" id="IPR036388">
    <property type="entry name" value="WH-like_DNA-bd_sf"/>
</dbReference>
<protein>
    <submittedName>
        <fullName evidence="2">Regulatory protein, LuxR</fullName>
    </submittedName>
</protein>
<dbReference type="PANTHER" id="PTHR45566:SF1">
    <property type="entry name" value="HTH-TYPE TRANSCRIPTIONAL REGULATOR YHJB-RELATED"/>
    <property type="match status" value="1"/>
</dbReference>
<name>A0A9J9LB77_RHIWR</name>
<dbReference type="InterPro" id="IPR059106">
    <property type="entry name" value="WHD_MalT"/>
</dbReference>
<evidence type="ECO:0000313" key="2">
    <source>
        <dbReference type="EMBL" id="ABQ67037.1"/>
    </source>
</evidence>
<dbReference type="InterPro" id="IPR027417">
    <property type="entry name" value="P-loop_NTPase"/>
</dbReference>
<feature type="domain" description="HTH luxR-type" evidence="1">
    <location>
        <begin position="817"/>
        <end position="882"/>
    </location>
</feature>
<dbReference type="Gene3D" id="3.40.50.300">
    <property type="entry name" value="P-loop containing nucleotide triphosphate hydrolases"/>
    <property type="match status" value="1"/>
</dbReference>
<dbReference type="OrthoDB" id="9814495at2"/>
<dbReference type="Pfam" id="PF00196">
    <property type="entry name" value="GerE"/>
    <property type="match status" value="1"/>
</dbReference>
<proteinExistence type="predicted"/>